<evidence type="ECO:0000256" key="1">
    <source>
        <dbReference type="ARBA" id="ARBA00022517"/>
    </source>
</evidence>
<evidence type="ECO:0000256" key="6">
    <source>
        <dbReference type="ARBA" id="ARBA00044538"/>
    </source>
</evidence>
<comment type="similarity">
    <text evidence="5">Belongs to the Prp family.</text>
</comment>
<dbReference type="Proteomes" id="UP000515847">
    <property type="component" value="Chromosome"/>
</dbReference>
<keyword evidence="8" id="KW-1185">Reference proteome</keyword>
<evidence type="ECO:0000313" key="7">
    <source>
        <dbReference type="EMBL" id="QNB46832.1"/>
    </source>
</evidence>
<evidence type="ECO:0000256" key="4">
    <source>
        <dbReference type="ARBA" id="ARBA00022807"/>
    </source>
</evidence>
<reference evidence="7 8" key="1">
    <citation type="journal article" date="2019" name="Front. Microbiol.">
        <title>Thermoanaerosceptrum fracticalcis gen. nov. sp. nov., a Novel Fumarate-Fermenting Microorganism From a Deep Fractured Carbonate Aquifer of the US Great Basin.</title>
        <authorList>
            <person name="Hamilton-Brehm S.D."/>
            <person name="Stewart L.E."/>
            <person name="Zavarin M."/>
            <person name="Caldwell M."/>
            <person name="Lawson P.A."/>
            <person name="Onstott T.C."/>
            <person name="Grzymski J."/>
            <person name="Neveux I."/>
            <person name="Lollar B.S."/>
            <person name="Russell C.E."/>
            <person name="Moser D.P."/>
        </authorList>
    </citation>
    <scope>NUCLEOTIDE SEQUENCE [LARGE SCALE GENOMIC DNA]</scope>
    <source>
        <strain evidence="7 8">DRI-13</strain>
    </source>
</reference>
<evidence type="ECO:0000313" key="8">
    <source>
        <dbReference type="Proteomes" id="UP000515847"/>
    </source>
</evidence>
<dbReference type="EMBL" id="CP045798">
    <property type="protein sequence ID" value="QNB46832.1"/>
    <property type="molecule type" value="Genomic_DNA"/>
</dbReference>
<dbReference type="Gene3D" id="3.30.70.1490">
    <property type="entry name" value="Cysteine protease Prp"/>
    <property type="match status" value="1"/>
</dbReference>
<keyword evidence="2 7" id="KW-0645">Protease</keyword>
<accession>A0A7G6E428</accession>
<proteinExistence type="inferred from homology"/>
<dbReference type="Pfam" id="PF04327">
    <property type="entry name" value="Peptidase_Prp"/>
    <property type="match status" value="1"/>
</dbReference>
<protein>
    <recommendedName>
        <fullName evidence="6">Ribosomal processing cysteine protease Prp</fullName>
    </recommendedName>
</protein>
<evidence type="ECO:0000256" key="5">
    <source>
        <dbReference type="ARBA" id="ARBA00044503"/>
    </source>
</evidence>
<keyword evidence="3" id="KW-0378">Hydrolase</keyword>
<dbReference type="KEGG" id="tfr:BR63_11235"/>
<dbReference type="CDD" id="cd16332">
    <property type="entry name" value="Prp-like"/>
    <property type="match status" value="1"/>
</dbReference>
<dbReference type="PANTHER" id="PTHR39178:SF1">
    <property type="entry name" value="RIBOSOMAL-PROCESSING CYSTEINE PROTEASE PRP"/>
    <property type="match status" value="1"/>
</dbReference>
<name>A0A7G6E428_THEFR</name>
<dbReference type="RefSeq" id="WP_051965422.1">
    <property type="nucleotide sequence ID" value="NZ_CP045798.1"/>
</dbReference>
<dbReference type="AlphaFoldDB" id="A0A7G6E428"/>
<keyword evidence="4" id="KW-0788">Thiol protease</keyword>
<dbReference type="InterPro" id="IPR036764">
    <property type="entry name" value="Peptidase_Prp_sf"/>
</dbReference>
<dbReference type="PANTHER" id="PTHR39178">
    <property type="entry name" value="HYPOTHETICAL RIBOSOME-ASSOCIATED PROTEIN"/>
    <property type="match status" value="1"/>
</dbReference>
<evidence type="ECO:0000256" key="3">
    <source>
        <dbReference type="ARBA" id="ARBA00022801"/>
    </source>
</evidence>
<dbReference type="GO" id="GO:0042254">
    <property type="term" value="P:ribosome biogenesis"/>
    <property type="evidence" value="ECO:0007669"/>
    <property type="project" value="UniProtKB-KW"/>
</dbReference>
<keyword evidence="1" id="KW-0690">Ribosome biogenesis</keyword>
<dbReference type="GO" id="GO:0008234">
    <property type="term" value="F:cysteine-type peptidase activity"/>
    <property type="evidence" value="ECO:0007669"/>
    <property type="project" value="UniProtKB-KW"/>
</dbReference>
<evidence type="ECO:0000256" key="2">
    <source>
        <dbReference type="ARBA" id="ARBA00022670"/>
    </source>
</evidence>
<dbReference type="SUPFAM" id="SSF118010">
    <property type="entry name" value="TM1457-like"/>
    <property type="match status" value="1"/>
</dbReference>
<gene>
    <name evidence="7" type="ORF">BR63_11235</name>
</gene>
<sequence>MSNIKRYRKAPVVIEAIQLNWQNWNEVCDFISPKYFDKGVWLNDETFEELPDGQTSNTMGLRIKTLEGIHIAREGDFIIKGVNGEFYPCKPDIFAKTYIPCDIEEGNGIYITYRYNEKKGFTGLKITGHAGYNPGNDPVCAGVSALGYALMGTLANIHGLEYIKNEITTGSLEVRIVPVRDEGKKHAVNIVFETILIGLKQIALGYPNHVKVENVV</sequence>
<organism evidence="7 8">
    <name type="scientific">Thermanaerosceptrum fracticalcis</name>
    <dbReference type="NCBI Taxonomy" id="1712410"/>
    <lineage>
        <taxon>Bacteria</taxon>
        <taxon>Bacillati</taxon>
        <taxon>Bacillota</taxon>
        <taxon>Clostridia</taxon>
        <taxon>Eubacteriales</taxon>
        <taxon>Peptococcaceae</taxon>
        <taxon>Thermanaerosceptrum</taxon>
    </lineage>
</organism>
<dbReference type="GO" id="GO:0006508">
    <property type="term" value="P:proteolysis"/>
    <property type="evidence" value="ECO:0007669"/>
    <property type="project" value="UniProtKB-KW"/>
</dbReference>
<dbReference type="InterPro" id="IPR007422">
    <property type="entry name" value="Peptidase_Prp"/>
</dbReference>
<dbReference type="OrthoDB" id="121684at2"/>